<dbReference type="AlphaFoldDB" id="A0A8T9MV51"/>
<accession>A0A8T9MV51</accession>
<organism evidence="1 2">
    <name type="scientific">Conchiformibius kuhniae</name>
    <dbReference type="NCBI Taxonomy" id="211502"/>
    <lineage>
        <taxon>Bacteria</taxon>
        <taxon>Pseudomonadati</taxon>
        <taxon>Pseudomonadota</taxon>
        <taxon>Betaproteobacteria</taxon>
        <taxon>Neisseriales</taxon>
        <taxon>Neisseriaceae</taxon>
        <taxon>Conchiformibius</taxon>
    </lineage>
</organism>
<proteinExistence type="predicted"/>
<sequence length="150" mass="16933">MPANSLTRLVFFFGHDCRLLNEDNLETGQMVPFGLGLCSAMPRNTQKYRAAQSNAYGKRSITQSYIPTTIPHADIGRCDAGHWLCRWLARLGVSSIDRKHHTVITAQAGSQNKLQKALIKHRFTNIRQWIPACAGMTAVFYHAFIFNKII</sequence>
<dbReference type="EMBL" id="CP091521">
    <property type="protein sequence ID" value="UOP04366.1"/>
    <property type="molecule type" value="Genomic_DNA"/>
</dbReference>
<evidence type="ECO:0000313" key="2">
    <source>
        <dbReference type="Proteomes" id="UP000831534"/>
    </source>
</evidence>
<reference evidence="1" key="2">
    <citation type="journal article" date="2022" name="Res Sq">
        <title>Evolution of multicellular longitudinally dividing oral cavity symbionts (Neisseriaceae).</title>
        <authorList>
            <person name="Nyongesa S."/>
            <person name="Weber P."/>
            <person name="Bernet E."/>
            <person name="Pullido F."/>
            <person name="Nieckarz M."/>
            <person name="Delaby M."/>
            <person name="Nieves C."/>
            <person name="Viehboeck T."/>
            <person name="Krause N."/>
            <person name="Rivera-Millot A."/>
            <person name="Nakamura A."/>
            <person name="Vischer N."/>
            <person name="VanNieuwenhze M."/>
            <person name="Brun Y."/>
            <person name="Cava F."/>
            <person name="Bulgheresi S."/>
            <person name="Veyrier F."/>
        </authorList>
    </citation>
    <scope>NUCLEOTIDE SEQUENCE</scope>
    <source>
        <strain evidence="1">17694</strain>
    </source>
</reference>
<keyword evidence="2" id="KW-1185">Reference proteome</keyword>
<protein>
    <submittedName>
        <fullName evidence="1">Uncharacterized protein</fullName>
    </submittedName>
</protein>
<evidence type="ECO:0000313" key="1">
    <source>
        <dbReference type="EMBL" id="UOP04366.1"/>
    </source>
</evidence>
<name>A0A8T9MV51_9NEIS</name>
<reference evidence="1" key="1">
    <citation type="submission" date="2021-12" db="EMBL/GenBank/DDBJ databases">
        <authorList>
            <person name="Veyrier F.J."/>
        </authorList>
    </citation>
    <scope>NUCLEOTIDE SEQUENCE</scope>
    <source>
        <strain evidence="1">17694</strain>
    </source>
</reference>
<dbReference type="Proteomes" id="UP000831534">
    <property type="component" value="Chromosome"/>
</dbReference>
<gene>
    <name evidence="1" type="ORF">LVJ77_08480</name>
</gene>